<dbReference type="Proteomes" id="UP001198182">
    <property type="component" value="Unassembled WGS sequence"/>
</dbReference>
<evidence type="ECO:0000256" key="1">
    <source>
        <dbReference type="SAM" id="Phobius"/>
    </source>
</evidence>
<keyword evidence="1" id="KW-0472">Membrane</keyword>
<gene>
    <name evidence="2" type="ORF">LKD81_11005</name>
</gene>
<evidence type="ECO:0000313" key="2">
    <source>
        <dbReference type="EMBL" id="MCC2231521.1"/>
    </source>
</evidence>
<accession>A0AAE3JH65</accession>
<comment type="caution">
    <text evidence="2">The sequence shown here is derived from an EMBL/GenBank/DDBJ whole genome shotgun (WGS) entry which is preliminary data.</text>
</comment>
<dbReference type="AlphaFoldDB" id="A0AAE3JH65"/>
<feature type="transmembrane region" description="Helical" evidence="1">
    <location>
        <begin position="51"/>
        <end position="71"/>
    </location>
</feature>
<keyword evidence="1" id="KW-0812">Transmembrane</keyword>
<protein>
    <submittedName>
        <fullName evidence="2">Uncharacterized protein</fullName>
    </submittedName>
</protein>
<keyword evidence="1" id="KW-1133">Transmembrane helix</keyword>
<dbReference type="RefSeq" id="WP_308454038.1">
    <property type="nucleotide sequence ID" value="NZ_JAJEQR010000031.1"/>
</dbReference>
<organism evidence="2 3">
    <name type="scientific">Hominifimenecus microfluidus</name>
    <dbReference type="NCBI Taxonomy" id="2885348"/>
    <lineage>
        <taxon>Bacteria</taxon>
        <taxon>Bacillati</taxon>
        <taxon>Bacillota</taxon>
        <taxon>Clostridia</taxon>
        <taxon>Lachnospirales</taxon>
        <taxon>Lachnospiraceae</taxon>
        <taxon>Hominifimenecus</taxon>
    </lineage>
</organism>
<evidence type="ECO:0000313" key="3">
    <source>
        <dbReference type="Proteomes" id="UP001198182"/>
    </source>
</evidence>
<reference evidence="2" key="1">
    <citation type="submission" date="2021-10" db="EMBL/GenBank/DDBJ databases">
        <title>Anaerobic single-cell dispensing facilitates the cultivation of human gut bacteria.</title>
        <authorList>
            <person name="Afrizal A."/>
        </authorList>
    </citation>
    <scope>NUCLEOTIDE SEQUENCE</scope>
    <source>
        <strain evidence="2">CLA-AA-H215</strain>
    </source>
</reference>
<keyword evidence="3" id="KW-1185">Reference proteome</keyword>
<feature type="transmembrane region" description="Helical" evidence="1">
    <location>
        <begin position="91"/>
        <end position="111"/>
    </location>
</feature>
<sequence>MVNNLFAGKDSMYFLYRRLVTKMKKGGLEDVMDSSRPDENEETVNTGAPKVPWGILIYDGIATVFTFIMLGVVSRSGLSYAELFQQEPYKIWLLVIGVVLMFIGLALFSRWKMKLGKERREEAIARGPIVPVEYDRTWLADAERLENWNVVSDTAVNMTFFAEQYIVVNGEKAHKDYKNYKYESQLTKVFVQDGKFCIEVPFKDVLIEIPLSEFGTGRKQERAVFHSWMQGEKADSEKYQPYQIEKLGHGLFSCEYYYVPIAHEGREYSLLVPNYEMQTFKDMTGIQIDF</sequence>
<name>A0AAE3JH65_9FIRM</name>
<dbReference type="EMBL" id="JAJEQR010000031">
    <property type="protein sequence ID" value="MCC2231521.1"/>
    <property type="molecule type" value="Genomic_DNA"/>
</dbReference>
<proteinExistence type="predicted"/>